<evidence type="ECO:0000256" key="1">
    <source>
        <dbReference type="SAM" id="SignalP"/>
    </source>
</evidence>
<dbReference type="InParanoid" id="A0A078B7M9"/>
<keyword evidence="3" id="KW-1185">Reference proteome</keyword>
<reference evidence="2 3" key="1">
    <citation type="submission" date="2014-06" db="EMBL/GenBank/DDBJ databases">
        <authorList>
            <person name="Swart Estienne"/>
        </authorList>
    </citation>
    <scope>NUCLEOTIDE SEQUENCE [LARGE SCALE GENOMIC DNA]</scope>
    <source>
        <strain evidence="2 3">130c</strain>
    </source>
</reference>
<keyword evidence="1" id="KW-0732">Signal</keyword>
<feature type="signal peptide" evidence="1">
    <location>
        <begin position="1"/>
        <end position="17"/>
    </location>
</feature>
<dbReference type="EMBL" id="CCKQ01018540">
    <property type="protein sequence ID" value="CDW90515.1"/>
    <property type="molecule type" value="Genomic_DNA"/>
</dbReference>
<protein>
    <submittedName>
        <fullName evidence="2">Uncharacterized protein</fullName>
    </submittedName>
</protein>
<organism evidence="2 3">
    <name type="scientific">Stylonychia lemnae</name>
    <name type="common">Ciliate</name>
    <dbReference type="NCBI Taxonomy" id="5949"/>
    <lineage>
        <taxon>Eukaryota</taxon>
        <taxon>Sar</taxon>
        <taxon>Alveolata</taxon>
        <taxon>Ciliophora</taxon>
        <taxon>Intramacronucleata</taxon>
        <taxon>Spirotrichea</taxon>
        <taxon>Stichotrichia</taxon>
        <taxon>Sporadotrichida</taxon>
        <taxon>Oxytrichidae</taxon>
        <taxon>Stylonychinae</taxon>
        <taxon>Stylonychia</taxon>
    </lineage>
</organism>
<name>A0A078B7M9_STYLE</name>
<feature type="chain" id="PRO_5001729965" evidence="1">
    <location>
        <begin position="18"/>
        <end position="99"/>
    </location>
</feature>
<accession>A0A078B7M9</accession>
<sequence>MSIHTIVSFIFLKLVDPSCIPDPKKINGQLIKTENAYPNGAPIINPNPIPASKYPIASPLFQLNSDDTIAQPFAQKNKIAYKQHKYDHQQILDKIQIAQ</sequence>
<gene>
    <name evidence="2" type="primary">Contig17461.g18573</name>
    <name evidence="2" type="ORF">STYLEM_19659</name>
</gene>
<proteinExistence type="predicted"/>
<dbReference type="Proteomes" id="UP000039865">
    <property type="component" value="Unassembled WGS sequence"/>
</dbReference>
<dbReference type="AlphaFoldDB" id="A0A078B7M9"/>
<evidence type="ECO:0000313" key="2">
    <source>
        <dbReference type="EMBL" id="CDW90515.1"/>
    </source>
</evidence>
<evidence type="ECO:0000313" key="3">
    <source>
        <dbReference type="Proteomes" id="UP000039865"/>
    </source>
</evidence>